<proteinExistence type="predicted"/>
<name>A0ABS1SEU8_9MICO</name>
<keyword evidence="2" id="KW-1185">Reference proteome</keyword>
<comment type="caution">
    <text evidence="1">The sequence shown here is derived from an EMBL/GenBank/DDBJ whole genome shotgun (WGS) entry which is preliminary data.</text>
</comment>
<sequence length="112" mass="11370">MTEELRHVRSLIDARVRAVPGVVALYPPSSAAVHALTAGAAPALGTPDPGSPVRVRADGEAFLVEVALGVGTTAATPRVVRAAYAAIRAALTEWGAGEARIEVTAVHVEPGA</sequence>
<protein>
    <recommendedName>
        <fullName evidence="3">Asp23/Gls24 family envelope stress response protein</fullName>
    </recommendedName>
</protein>
<evidence type="ECO:0000313" key="1">
    <source>
        <dbReference type="EMBL" id="MBL3678995.1"/>
    </source>
</evidence>
<evidence type="ECO:0000313" key="2">
    <source>
        <dbReference type="Proteomes" id="UP001645859"/>
    </source>
</evidence>
<reference evidence="1 2" key="1">
    <citation type="submission" date="2018-09" db="EMBL/GenBank/DDBJ databases">
        <title>Comparative genomics of Leucobacter spp.</title>
        <authorList>
            <person name="Reis A.C."/>
            <person name="Kolvenbach B.A."/>
            <person name="Corvini P.F.X."/>
            <person name="Nunes O.C."/>
        </authorList>
    </citation>
    <scope>NUCLEOTIDE SEQUENCE [LARGE SCALE GENOMIC DNA]</scope>
    <source>
        <strain evidence="1 2">TAN 31504</strain>
    </source>
</reference>
<accession>A0ABS1SEU8</accession>
<dbReference type="Proteomes" id="UP001645859">
    <property type="component" value="Unassembled WGS sequence"/>
</dbReference>
<gene>
    <name evidence="1" type="ORF">D3230_06745</name>
</gene>
<dbReference type="EMBL" id="QYAC01000003">
    <property type="protein sequence ID" value="MBL3678995.1"/>
    <property type="molecule type" value="Genomic_DNA"/>
</dbReference>
<dbReference type="RefSeq" id="WP_202344263.1">
    <property type="nucleotide sequence ID" value="NZ_BAAAPI010000013.1"/>
</dbReference>
<organism evidence="1 2">
    <name type="scientific">Leucobacter chromiireducens subsp. solipictus</name>
    <dbReference type="NCBI Taxonomy" id="398235"/>
    <lineage>
        <taxon>Bacteria</taxon>
        <taxon>Bacillati</taxon>
        <taxon>Actinomycetota</taxon>
        <taxon>Actinomycetes</taxon>
        <taxon>Micrococcales</taxon>
        <taxon>Microbacteriaceae</taxon>
        <taxon>Leucobacter</taxon>
    </lineage>
</organism>
<evidence type="ECO:0008006" key="3">
    <source>
        <dbReference type="Google" id="ProtNLM"/>
    </source>
</evidence>